<name>A0A0F9II32_9ZZZZ</name>
<protein>
    <submittedName>
        <fullName evidence="1">Uncharacterized protein</fullName>
    </submittedName>
</protein>
<gene>
    <name evidence="1" type="ORF">LCGC14_1939610</name>
</gene>
<accession>A0A0F9II32</accession>
<reference evidence="1" key="1">
    <citation type="journal article" date="2015" name="Nature">
        <title>Complex archaea that bridge the gap between prokaryotes and eukaryotes.</title>
        <authorList>
            <person name="Spang A."/>
            <person name="Saw J.H."/>
            <person name="Jorgensen S.L."/>
            <person name="Zaremba-Niedzwiedzka K."/>
            <person name="Martijn J."/>
            <person name="Lind A.E."/>
            <person name="van Eijk R."/>
            <person name="Schleper C."/>
            <person name="Guy L."/>
            <person name="Ettema T.J."/>
        </authorList>
    </citation>
    <scope>NUCLEOTIDE SEQUENCE</scope>
</reference>
<evidence type="ECO:0000313" key="1">
    <source>
        <dbReference type="EMBL" id="KKL86952.1"/>
    </source>
</evidence>
<dbReference type="EMBL" id="LAZR01020968">
    <property type="protein sequence ID" value="KKL86952.1"/>
    <property type="molecule type" value="Genomic_DNA"/>
</dbReference>
<sequence>MALVKGPLLSIAASGQISRTMTFRAKRKLKTVSKFAMPSQPSSPPQLEQNQSFGDALSFWQRTIAIRSEQDPYRVKARQLGLNLPAYQYFMHQFGGILADNLMPVAWFHFARSPAEDYQVRIRYAHLFDGSDVTDRPYVQMYRGPSIHGPWVRERRRLRSGGTVRWRFPNTEPLPFYVWTTTDDHVINSGIYKFTVINGD</sequence>
<comment type="caution">
    <text evidence="1">The sequence shown here is derived from an EMBL/GenBank/DDBJ whole genome shotgun (WGS) entry which is preliminary data.</text>
</comment>
<organism evidence="1">
    <name type="scientific">marine sediment metagenome</name>
    <dbReference type="NCBI Taxonomy" id="412755"/>
    <lineage>
        <taxon>unclassified sequences</taxon>
        <taxon>metagenomes</taxon>
        <taxon>ecological metagenomes</taxon>
    </lineage>
</organism>
<dbReference type="AlphaFoldDB" id="A0A0F9II32"/>
<proteinExistence type="predicted"/>